<proteinExistence type="predicted"/>
<name>A0A5J5EKE4_9PEZI</name>
<gene>
    <name evidence="2" type="ORF">FN846DRAFT_922236</name>
</gene>
<dbReference type="Proteomes" id="UP000326924">
    <property type="component" value="Unassembled WGS sequence"/>
</dbReference>
<dbReference type="Gene3D" id="2.40.10.10">
    <property type="entry name" value="Trypsin-like serine proteases"/>
    <property type="match status" value="1"/>
</dbReference>
<protein>
    <recommendedName>
        <fullName evidence="4">Serine protease</fullName>
    </recommendedName>
</protein>
<keyword evidence="3" id="KW-1185">Reference proteome</keyword>
<evidence type="ECO:0008006" key="4">
    <source>
        <dbReference type="Google" id="ProtNLM"/>
    </source>
</evidence>
<feature type="region of interest" description="Disordered" evidence="1">
    <location>
        <begin position="1"/>
        <end position="47"/>
    </location>
</feature>
<feature type="compositionally biased region" description="Polar residues" evidence="1">
    <location>
        <begin position="1"/>
        <end position="19"/>
    </location>
</feature>
<dbReference type="AlphaFoldDB" id="A0A5J5EKE4"/>
<dbReference type="InterPro" id="IPR043504">
    <property type="entry name" value="Peptidase_S1_PA_chymotrypsin"/>
</dbReference>
<evidence type="ECO:0000313" key="3">
    <source>
        <dbReference type="Proteomes" id="UP000326924"/>
    </source>
</evidence>
<reference evidence="2 3" key="1">
    <citation type="submission" date="2019-09" db="EMBL/GenBank/DDBJ databases">
        <title>Draft genome of the ectomycorrhizal ascomycete Sphaerosporella brunnea.</title>
        <authorList>
            <consortium name="DOE Joint Genome Institute"/>
            <person name="Benucci G.M."/>
            <person name="Marozzi G."/>
            <person name="Antonielli L."/>
            <person name="Sanchez S."/>
            <person name="Marco P."/>
            <person name="Wang X."/>
            <person name="Falini L.B."/>
            <person name="Barry K."/>
            <person name="Haridas S."/>
            <person name="Lipzen A."/>
            <person name="Labutti K."/>
            <person name="Grigoriev I.V."/>
            <person name="Murat C."/>
            <person name="Martin F."/>
            <person name="Albertini E."/>
            <person name="Donnini D."/>
            <person name="Bonito G."/>
        </authorList>
    </citation>
    <scope>NUCLEOTIDE SEQUENCE [LARGE SCALE GENOMIC DNA]</scope>
    <source>
        <strain evidence="2 3">Sb_GMNB300</strain>
    </source>
</reference>
<dbReference type="InParanoid" id="A0A5J5EKE4"/>
<dbReference type="InterPro" id="IPR009003">
    <property type="entry name" value="Peptidase_S1_PA"/>
</dbReference>
<organism evidence="2 3">
    <name type="scientific">Sphaerosporella brunnea</name>
    <dbReference type="NCBI Taxonomy" id="1250544"/>
    <lineage>
        <taxon>Eukaryota</taxon>
        <taxon>Fungi</taxon>
        <taxon>Dikarya</taxon>
        <taxon>Ascomycota</taxon>
        <taxon>Pezizomycotina</taxon>
        <taxon>Pezizomycetes</taxon>
        <taxon>Pezizales</taxon>
        <taxon>Pyronemataceae</taxon>
        <taxon>Sphaerosporella</taxon>
    </lineage>
</organism>
<dbReference type="SUPFAM" id="SSF50494">
    <property type="entry name" value="Trypsin-like serine proteases"/>
    <property type="match status" value="1"/>
</dbReference>
<evidence type="ECO:0000256" key="1">
    <source>
        <dbReference type="SAM" id="MobiDB-lite"/>
    </source>
</evidence>
<accession>A0A5J5EKE4</accession>
<comment type="caution">
    <text evidence="2">The sequence shown here is derived from an EMBL/GenBank/DDBJ whole genome shotgun (WGS) entry which is preliminary data.</text>
</comment>
<evidence type="ECO:0000313" key="2">
    <source>
        <dbReference type="EMBL" id="KAA8895557.1"/>
    </source>
</evidence>
<sequence length="393" mass="43704">MSDNKCSTGTDLSETQKPASSPEDEQSTELDPKSRTGTPDQPPHQQVDILAPGSHLIESDERMPVISPEEVQALTSKPRPFWEFGDPYIGLLTKRENGKLTLIKQMNQLPSDNRGQFVYKLKIAQVHRPKNQAPKQQSYNGTAIYIGRGLFLTAAHNLGLDGPGWEPKGLYVVHENGKEKYQLEPAGFMDPEITPLNGFIPNSYELQAGMDIALLKIREGDPPDSSRAANPYIIPDDDSVWSGAPNLRFWGVNRRGFIPKPHLHLYPGTTKEQHREAFDGLQLDRVSTYGGNGSFAVMDSSGKLKNSSDSKADFITYDISTSAGASGSAITTDSLDQPKLLGIHRGFTDSNVNRAVNLNTPRFSEFFTRCTSEMVEKDPEEFSDWEWMKMRAK</sequence>
<dbReference type="EMBL" id="VXIS01000257">
    <property type="protein sequence ID" value="KAA8895557.1"/>
    <property type="molecule type" value="Genomic_DNA"/>
</dbReference>